<keyword evidence="3" id="KW-1185">Reference proteome</keyword>
<gene>
    <name evidence="1" type="ORF">FGRAMPH1_01T09011</name>
</gene>
<dbReference type="HOGENOM" id="CLU_2184216_0_0_1"/>
<dbReference type="AlphaFoldDB" id="I1S9B7"/>
<evidence type="ECO:0000313" key="3">
    <source>
        <dbReference type="Proteomes" id="UP000070720"/>
    </source>
</evidence>
<reference evidence="2 3" key="1">
    <citation type="journal article" date="2007" name="Science">
        <title>The Fusarium graminearum genome reveals a link between localized polymorphism and pathogen specialization.</title>
        <authorList>
            <person name="Cuomo C.A."/>
            <person name="Gueldener U."/>
            <person name="Xu J.-R."/>
            <person name="Trail F."/>
            <person name="Turgeon B.G."/>
            <person name="Di Pietro A."/>
            <person name="Walton J.D."/>
            <person name="Ma L.-J."/>
            <person name="Baker S.E."/>
            <person name="Rep M."/>
            <person name="Adam G."/>
            <person name="Antoniw J."/>
            <person name="Baldwin T."/>
            <person name="Calvo S.E."/>
            <person name="Chang Y.-L."/>
            <person name="DeCaprio D."/>
            <person name="Gale L.R."/>
            <person name="Gnerre S."/>
            <person name="Goswami R.S."/>
            <person name="Hammond-Kosack K."/>
            <person name="Harris L.J."/>
            <person name="Hilburn K."/>
            <person name="Kennell J.C."/>
            <person name="Kroken S."/>
            <person name="Magnuson J.K."/>
            <person name="Mannhaupt G."/>
            <person name="Mauceli E.W."/>
            <person name="Mewes H.-W."/>
            <person name="Mitterbauer R."/>
            <person name="Muehlbauer G."/>
            <person name="Muensterkoetter M."/>
            <person name="Nelson D."/>
            <person name="O'Donnell K."/>
            <person name="Ouellet T."/>
            <person name="Qi W."/>
            <person name="Quesneville H."/>
            <person name="Roncero M.I.G."/>
            <person name="Seong K.-Y."/>
            <person name="Tetko I.V."/>
            <person name="Urban M."/>
            <person name="Waalwijk C."/>
            <person name="Ward T.J."/>
            <person name="Yao J."/>
            <person name="Birren B.W."/>
            <person name="Kistler H.C."/>
        </authorList>
    </citation>
    <scope>NUCLEOTIDE SEQUENCE [LARGE SCALE GENOMIC DNA]</scope>
    <source>
        <strain evidence="3">ATCC MYA-4620 / CBS 123657 / FGSC 9075 / NRRL 31084 / PH-1</strain>
        <strain evidence="2">PH-1 / ATCC MYA-4620 / FGSC 9075 / NRRL 31084</strain>
    </source>
</reference>
<sequence>MTQGADHGPKVWDQGIEAETMSGGTRATPETLWIFNGELRSGLGLRIGSPEHSDWILRLCNSQRWDGDIKRDRPRAESKSGDLLLYGCRIPAEATCHDLHLGGVAKGFD</sequence>
<evidence type="ECO:0000313" key="1">
    <source>
        <dbReference type="EMBL" id="CEF76308.1"/>
    </source>
</evidence>
<dbReference type="RefSeq" id="XP_011320768.1">
    <property type="nucleotide sequence ID" value="XM_011322466.1"/>
</dbReference>
<reference evidence="2" key="4">
    <citation type="submission" date="2017-01" db="UniProtKB">
        <authorList>
            <consortium name="EnsemblFungi"/>
        </authorList>
    </citation>
    <scope>IDENTIFICATION</scope>
    <source>
        <strain evidence="2">PH-1 / ATCC MYA-4620 / FGSC 9075 / NRRL 31084</strain>
    </source>
</reference>
<accession>A0A098DBK9</accession>
<proteinExistence type="predicted"/>
<dbReference type="VEuPathDB" id="FungiDB:FGRAMPH1_01G09011"/>
<dbReference type="EnsemblFungi" id="CEF76308">
    <property type="protein sequence ID" value="CEF76308"/>
    <property type="gene ID" value="FGRRES_13447"/>
</dbReference>
<name>I1S9B7_GIBZE</name>
<dbReference type="InParanoid" id="I1S9B7"/>
<reference evidence="1 3" key="3">
    <citation type="journal article" date="2015" name="BMC Genomics">
        <title>The completed genome sequence of the pathogenic ascomycete fungus Fusarium graminearum.</title>
        <authorList>
            <person name="King R."/>
            <person name="Urban M."/>
            <person name="Hammond-Kosack M.C."/>
            <person name="Hassani-Pak K."/>
            <person name="Hammond-Kosack K.E."/>
        </authorList>
    </citation>
    <scope>NUCLEOTIDE SEQUENCE [LARGE SCALE GENOMIC DNA]</scope>
    <source>
        <strain evidence="3">ATCC MYA-4620 / CBS 123657 / FGSC 9075 / NRRL 31084 / PH-1</strain>
        <strain evidence="1">PH-1</strain>
    </source>
</reference>
<organism evidence="1 3">
    <name type="scientific">Gibberella zeae (strain ATCC MYA-4620 / CBS 123657 / FGSC 9075 / NRRL 31084 / PH-1)</name>
    <name type="common">Wheat head blight fungus</name>
    <name type="synonym">Fusarium graminearum</name>
    <dbReference type="NCBI Taxonomy" id="229533"/>
    <lineage>
        <taxon>Eukaryota</taxon>
        <taxon>Fungi</taxon>
        <taxon>Dikarya</taxon>
        <taxon>Ascomycota</taxon>
        <taxon>Pezizomycotina</taxon>
        <taxon>Sordariomycetes</taxon>
        <taxon>Hypocreomycetidae</taxon>
        <taxon>Hypocreales</taxon>
        <taxon>Nectriaceae</taxon>
        <taxon>Fusarium</taxon>
    </lineage>
</organism>
<protein>
    <submittedName>
        <fullName evidence="1">Chromosome 2, complete genome</fullName>
    </submittedName>
</protein>
<dbReference type="EMBL" id="HG970333">
    <property type="protein sequence ID" value="CEF76308.1"/>
    <property type="molecule type" value="Genomic_DNA"/>
</dbReference>
<dbReference type="KEGG" id="fgr:FGSG_13447"/>
<dbReference type="Proteomes" id="UP000070720">
    <property type="component" value="Chromosome 2"/>
</dbReference>
<evidence type="ECO:0000313" key="2">
    <source>
        <dbReference type="EnsemblFungi" id="CEF76308"/>
    </source>
</evidence>
<accession>I1S9B7</accession>
<reference evidence="2 3" key="2">
    <citation type="journal article" date="2010" name="Nature">
        <title>Comparative genomics reveals mobile pathogenicity chromosomes in Fusarium.</title>
        <authorList>
            <person name="Ma L.J."/>
            <person name="van der Does H.C."/>
            <person name="Borkovich K.A."/>
            <person name="Coleman J.J."/>
            <person name="Daboussi M.J."/>
            <person name="Di Pietro A."/>
            <person name="Dufresne M."/>
            <person name="Freitag M."/>
            <person name="Grabherr M."/>
            <person name="Henrissat B."/>
            <person name="Houterman P.M."/>
            <person name="Kang S."/>
            <person name="Shim W.B."/>
            <person name="Woloshuk C."/>
            <person name="Xie X."/>
            <person name="Xu J.R."/>
            <person name="Antoniw J."/>
            <person name="Baker S.E."/>
            <person name="Bluhm B.H."/>
            <person name="Breakspear A."/>
            <person name="Brown D.W."/>
            <person name="Butchko R.A."/>
            <person name="Chapman S."/>
            <person name="Coulson R."/>
            <person name="Coutinho P.M."/>
            <person name="Danchin E.G."/>
            <person name="Diener A."/>
            <person name="Gale L.R."/>
            <person name="Gardiner D.M."/>
            <person name="Goff S."/>
            <person name="Hammond-Kosack K.E."/>
            <person name="Hilburn K."/>
            <person name="Hua-Van A."/>
            <person name="Jonkers W."/>
            <person name="Kazan K."/>
            <person name="Kodira C.D."/>
            <person name="Koehrsen M."/>
            <person name="Kumar L."/>
            <person name="Lee Y.H."/>
            <person name="Li L."/>
            <person name="Manners J.M."/>
            <person name="Miranda-Saavedra D."/>
            <person name="Mukherjee M."/>
            <person name="Park G."/>
            <person name="Park J."/>
            <person name="Park S.Y."/>
            <person name="Proctor R.H."/>
            <person name="Regev A."/>
            <person name="Ruiz-Roldan M.C."/>
            <person name="Sain D."/>
            <person name="Sakthikumar S."/>
            <person name="Sykes S."/>
            <person name="Schwartz D.C."/>
            <person name="Turgeon B.G."/>
            <person name="Wapinski I."/>
            <person name="Yoder O."/>
            <person name="Young S."/>
            <person name="Zeng Q."/>
            <person name="Zhou S."/>
            <person name="Galagan J."/>
            <person name="Cuomo C.A."/>
            <person name="Kistler H.C."/>
            <person name="Rep M."/>
        </authorList>
    </citation>
    <scope>GENOME REANNOTATION</scope>
    <source>
        <strain evidence="3">ATCC MYA-4620 / CBS 123657 / FGSC 9075 / NRRL 31084 / PH-1</strain>
        <strain evidence="2">PH-1 / ATCC MYA-4620 / FGSC 9075 / NRRL 31084</strain>
    </source>
</reference>